<dbReference type="EMBL" id="JH993134">
    <property type="protein sequence ID" value="EKX33648.1"/>
    <property type="molecule type" value="Genomic_DNA"/>
</dbReference>
<feature type="transmembrane region" description="Helical" evidence="3">
    <location>
        <begin position="449"/>
        <end position="466"/>
    </location>
</feature>
<proteinExistence type="predicted"/>
<accession>L1IBN6</accession>
<evidence type="ECO:0000313" key="6">
    <source>
        <dbReference type="Proteomes" id="UP000011087"/>
    </source>
</evidence>
<dbReference type="KEGG" id="gtt:GUITHDRAFT_120176"/>
<evidence type="ECO:0000256" key="3">
    <source>
        <dbReference type="SAM" id="Phobius"/>
    </source>
</evidence>
<sequence>MVVVKKPTYPGTPAFDAPYSPYNTTKKADEYNETAIVHVFAINHRWKIVNGVIATLLFFATGALAITSLILDFKTREFPTSIVTHTLRPWNEYGGLEDALTAITTGSTSSSRVQALWHWAKCDQYITDKHVPHQHDPYTLAGVSVNNSVWVPGGCNCIAQVAHALGNTWVSTQTTSPTLSEVKDMIHFCAYEGDMPYQYDVMKTTYRPLYYFYFFMFVTTTAIVMANFLHSSNSETIKTMIKDNVDSKTALRESKYLLGKLIAYFVTTFIVVVIFTILFMTIKNSCDQDICNFDLATTLSLMLVFVAILFVIFAPYIFQSTKTHIVDSLYMMVSNEHDSYTAVAYRDAKDATIYKVSDSLNSQAQLEHLWLDVMLVPAMVALSIGTVLTRQWTDNGILYYYAVLVGFFTVVSLSNDWMTSFWTRSLRLKEDLNIKGSAVYDHYQGYKDMVTYVQLFILIALIFTAVPAESITAYSYILFYNWLYFVFGLFAVYMLPDFINDRAALNIHTVTAMKQTAVLLLVFTLVITLSVTEWFRKDIFAYQGLISAPTAMALLAPQPEYFYRQFPNSTLDSNLDLMRSISSNPEVLDLIDDHLQGQLWEDVKEFISANPDILDRLDGQTLAGLKDWWHKAKEKARHVYHYMTGKNKDKKKTEADEASDEEQGDDQPAAATASTRFATTIRGCRTVSPADLTHLKLRIMQDPDVLDDMNAHLRDGLWQAMKGVIAADPALIHHLPCMVGGMWDKLKDAANHVYNGAKNMLYDHKHKDHLKSHEEIEKDIAEHEKQRAENEKTNELRKKLEEARKNAAESKKYTRSPFQPDTIGIRVPVYGGDGRLSASMLERYAPH</sequence>
<evidence type="ECO:0000256" key="1">
    <source>
        <dbReference type="SAM" id="Coils"/>
    </source>
</evidence>
<reference evidence="5" key="3">
    <citation type="submission" date="2016-03" db="UniProtKB">
        <authorList>
            <consortium name="EnsemblProtists"/>
        </authorList>
    </citation>
    <scope>IDENTIFICATION</scope>
</reference>
<reference evidence="4 6" key="1">
    <citation type="journal article" date="2012" name="Nature">
        <title>Algal genomes reveal evolutionary mosaicism and the fate of nucleomorphs.</title>
        <authorList>
            <consortium name="DOE Joint Genome Institute"/>
            <person name="Curtis B.A."/>
            <person name="Tanifuji G."/>
            <person name="Burki F."/>
            <person name="Gruber A."/>
            <person name="Irimia M."/>
            <person name="Maruyama S."/>
            <person name="Arias M.C."/>
            <person name="Ball S.G."/>
            <person name="Gile G.H."/>
            <person name="Hirakawa Y."/>
            <person name="Hopkins J.F."/>
            <person name="Kuo A."/>
            <person name="Rensing S.A."/>
            <person name="Schmutz J."/>
            <person name="Symeonidi A."/>
            <person name="Elias M."/>
            <person name="Eveleigh R.J."/>
            <person name="Herman E.K."/>
            <person name="Klute M.J."/>
            <person name="Nakayama T."/>
            <person name="Obornik M."/>
            <person name="Reyes-Prieto A."/>
            <person name="Armbrust E.V."/>
            <person name="Aves S.J."/>
            <person name="Beiko R.G."/>
            <person name="Coutinho P."/>
            <person name="Dacks J.B."/>
            <person name="Durnford D.G."/>
            <person name="Fast N.M."/>
            <person name="Green B.R."/>
            <person name="Grisdale C.J."/>
            <person name="Hempel F."/>
            <person name="Henrissat B."/>
            <person name="Hoppner M.P."/>
            <person name="Ishida K."/>
            <person name="Kim E."/>
            <person name="Koreny L."/>
            <person name="Kroth P.G."/>
            <person name="Liu Y."/>
            <person name="Malik S.B."/>
            <person name="Maier U.G."/>
            <person name="McRose D."/>
            <person name="Mock T."/>
            <person name="Neilson J.A."/>
            <person name="Onodera N.T."/>
            <person name="Poole A.M."/>
            <person name="Pritham E.J."/>
            <person name="Richards T.A."/>
            <person name="Rocap G."/>
            <person name="Roy S.W."/>
            <person name="Sarai C."/>
            <person name="Schaack S."/>
            <person name="Shirato S."/>
            <person name="Slamovits C.H."/>
            <person name="Spencer D.F."/>
            <person name="Suzuki S."/>
            <person name="Worden A.Z."/>
            <person name="Zauner S."/>
            <person name="Barry K."/>
            <person name="Bell C."/>
            <person name="Bharti A.K."/>
            <person name="Crow J.A."/>
            <person name="Grimwood J."/>
            <person name="Kramer R."/>
            <person name="Lindquist E."/>
            <person name="Lucas S."/>
            <person name="Salamov A."/>
            <person name="McFadden G.I."/>
            <person name="Lane C.E."/>
            <person name="Keeling P.J."/>
            <person name="Gray M.W."/>
            <person name="Grigoriev I.V."/>
            <person name="Archibald J.M."/>
        </authorList>
    </citation>
    <scope>NUCLEOTIDE SEQUENCE</scope>
    <source>
        <strain evidence="4 6">CCMP2712</strain>
    </source>
</reference>
<gene>
    <name evidence="4" type="ORF">GUITHDRAFT_120176</name>
</gene>
<feature type="coiled-coil region" evidence="1">
    <location>
        <begin position="766"/>
        <end position="813"/>
    </location>
</feature>
<feature type="transmembrane region" description="Helical" evidence="3">
    <location>
        <begin position="293"/>
        <end position="318"/>
    </location>
</feature>
<feature type="transmembrane region" description="Helical" evidence="3">
    <location>
        <begin position="48"/>
        <end position="71"/>
    </location>
</feature>
<feature type="compositionally biased region" description="Acidic residues" evidence="2">
    <location>
        <begin position="656"/>
        <end position="665"/>
    </location>
</feature>
<evidence type="ECO:0000313" key="4">
    <source>
        <dbReference type="EMBL" id="EKX33648.1"/>
    </source>
</evidence>
<keyword evidence="6" id="KW-1185">Reference proteome</keyword>
<dbReference type="AlphaFoldDB" id="L1IBN6"/>
<dbReference type="PaxDb" id="55529-EKX33648"/>
<keyword evidence="3" id="KW-0812">Transmembrane</keyword>
<feature type="transmembrane region" description="Helical" evidence="3">
    <location>
        <begin position="261"/>
        <end position="281"/>
    </location>
</feature>
<feature type="transmembrane region" description="Helical" evidence="3">
    <location>
        <begin position="516"/>
        <end position="535"/>
    </location>
</feature>
<dbReference type="RefSeq" id="XP_005820628.1">
    <property type="nucleotide sequence ID" value="XM_005820571.1"/>
</dbReference>
<dbReference type="EnsemblProtists" id="EKX33648">
    <property type="protein sequence ID" value="EKX33648"/>
    <property type="gene ID" value="GUITHDRAFT_120176"/>
</dbReference>
<feature type="transmembrane region" description="Helical" evidence="3">
    <location>
        <begin position="478"/>
        <end position="496"/>
    </location>
</feature>
<feature type="transmembrane region" description="Helical" evidence="3">
    <location>
        <begin position="210"/>
        <end position="230"/>
    </location>
</feature>
<keyword evidence="3" id="KW-0472">Membrane</keyword>
<reference evidence="6" key="2">
    <citation type="submission" date="2012-11" db="EMBL/GenBank/DDBJ databases">
        <authorList>
            <person name="Kuo A."/>
            <person name="Curtis B.A."/>
            <person name="Tanifuji G."/>
            <person name="Burki F."/>
            <person name="Gruber A."/>
            <person name="Irimia M."/>
            <person name="Maruyama S."/>
            <person name="Arias M.C."/>
            <person name="Ball S.G."/>
            <person name="Gile G.H."/>
            <person name="Hirakawa Y."/>
            <person name="Hopkins J.F."/>
            <person name="Rensing S.A."/>
            <person name="Schmutz J."/>
            <person name="Symeonidi A."/>
            <person name="Elias M."/>
            <person name="Eveleigh R.J."/>
            <person name="Herman E.K."/>
            <person name="Klute M.J."/>
            <person name="Nakayama T."/>
            <person name="Obornik M."/>
            <person name="Reyes-Prieto A."/>
            <person name="Armbrust E.V."/>
            <person name="Aves S.J."/>
            <person name="Beiko R.G."/>
            <person name="Coutinho P."/>
            <person name="Dacks J.B."/>
            <person name="Durnford D.G."/>
            <person name="Fast N.M."/>
            <person name="Green B.R."/>
            <person name="Grisdale C."/>
            <person name="Hempe F."/>
            <person name="Henrissat B."/>
            <person name="Hoppner M.P."/>
            <person name="Ishida K.-I."/>
            <person name="Kim E."/>
            <person name="Koreny L."/>
            <person name="Kroth P.G."/>
            <person name="Liu Y."/>
            <person name="Malik S.-B."/>
            <person name="Maier U.G."/>
            <person name="McRose D."/>
            <person name="Mock T."/>
            <person name="Neilson J.A."/>
            <person name="Onodera N.T."/>
            <person name="Poole A.M."/>
            <person name="Pritham E.J."/>
            <person name="Richards T.A."/>
            <person name="Rocap G."/>
            <person name="Roy S.W."/>
            <person name="Sarai C."/>
            <person name="Schaack S."/>
            <person name="Shirato S."/>
            <person name="Slamovits C.H."/>
            <person name="Spencer D.F."/>
            <person name="Suzuki S."/>
            <person name="Worden A.Z."/>
            <person name="Zauner S."/>
            <person name="Barry K."/>
            <person name="Bell C."/>
            <person name="Bharti A.K."/>
            <person name="Crow J.A."/>
            <person name="Grimwood J."/>
            <person name="Kramer R."/>
            <person name="Lindquist E."/>
            <person name="Lucas S."/>
            <person name="Salamov A."/>
            <person name="McFadden G.I."/>
            <person name="Lane C.E."/>
            <person name="Keeling P.J."/>
            <person name="Gray M.W."/>
            <person name="Grigoriev I.V."/>
            <person name="Archibald J.M."/>
        </authorList>
    </citation>
    <scope>NUCLEOTIDE SEQUENCE</scope>
    <source>
        <strain evidence="6">CCMP2712</strain>
    </source>
</reference>
<evidence type="ECO:0000313" key="5">
    <source>
        <dbReference type="EnsemblProtists" id="EKX33648"/>
    </source>
</evidence>
<dbReference type="Proteomes" id="UP000011087">
    <property type="component" value="Unassembled WGS sequence"/>
</dbReference>
<name>L1IBN6_GUITC</name>
<evidence type="ECO:0000256" key="2">
    <source>
        <dbReference type="SAM" id="MobiDB-lite"/>
    </source>
</evidence>
<feature type="region of interest" description="Disordered" evidence="2">
    <location>
        <begin position="646"/>
        <end position="672"/>
    </location>
</feature>
<dbReference type="GeneID" id="17290366"/>
<keyword evidence="3" id="KW-1133">Transmembrane helix</keyword>
<feature type="transmembrane region" description="Helical" evidence="3">
    <location>
        <begin position="396"/>
        <end position="414"/>
    </location>
</feature>
<keyword evidence="1" id="KW-0175">Coiled coil</keyword>
<organism evidence="4">
    <name type="scientific">Guillardia theta (strain CCMP2712)</name>
    <name type="common">Cryptophyte</name>
    <dbReference type="NCBI Taxonomy" id="905079"/>
    <lineage>
        <taxon>Eukaryota</taxon>
        <taxon>Cryptophyceae</taxon>
        <taxon>Pyrenomonadales</taxon>
        <taxon>Geminigeraceae</taxon>
        <taxon>Guillardia</taxon>
    </lineage>
</organism>
<dbReference type="HOGENOM" id="CLU_336652_0_0_1"/>
<protein>
    <submittedName>
        <fullName evidence="4 5">Uncharacterized protein</fullName>
    </submittedName>
</protein>